<dbReference type="Gene3D" id="3.30.300.30">
    <property type="match status" value="1"/>
</dbReference>
<dbReference type="InterPro" id="IPR020845">
    <property type="entry name" value="AMP-binding_CS"/>
</dbReference>
<accession>A0ABS0CXZ9</accession>
<keyword evidence="4" id="KW-1185">Reference proteome</keyword>
<dbReference type="InterPro" id="IPR050237">
    <property type="entry name" value="ATP-dep_AMP-bd_enzyme"/>
</dbReference>
<feature type="domain" description="AMP-dependent synthetase/ligase" evidence="1">
    <location>
        <begin position="22"/>
        <end position="397"/>
    </location>
</feature>
<dbReference type="PANTHER" id="PTHR43767:SF11">
    <property type="entry name" value="MEDIUM-CHAIN-FATTY-ACID--COA LIGASE"/>
    <property type="match status" value="1"/>
</dbReference>
<dbReference type="InterPro" id="IPR042099">
    <property type="entry name" value="ANL_N_sf"/>
</dbReference>
<dbReference type="InterPro" id="IPR045851">
    <property type="entry name" value="AMP-bd_C_sf"/>
</dbReference>
<evidence type="ECO:0000313" key="4">
    <source>
        <dbReference type="Proteomes" id="UP000702209"/>
    </source>
</evidence>
<evidence type="ECO:0000259" key="1">
    <source>
        <dbReference type="Pfam" id="PF00501"/>
    </source>
</evidence>
<dbReference type="NCBIfam" id="NF004837">
    <property type="entry name" value="PRK06187.1"/>
    <property type="match status" value="1"/>
</dbReference>
<dbReference type="EMBL" id="JADLQX010000022">
    <property type="protein sequence ID" value="MBF6301025.1"/>
    <property type="molecule type" value="Genomic_DNA"/>
</dbReference>
<dbReference type="PANTHER" id="PTHR43767">
    <property type="entry name" value="LONG-CHAIN-FATTY-ACID--COA LIGASE"/>
    <property type="match status" value="1"/>
</dbReference>
<name>A0ABS0CXZ9_9NOCA</name>
<dbReference type="Proteomes" id="UP000702209">
    <property type="component" value="Unassembled WGS sequence"/>
</dbReference>
<keyword evidence="3" id="KW-0436">Ligase</keyword>
<dbReference type="Gene3D" id="3.40.50.12780">
    <property type="entry name" value="N-terminal domain of ligase-like"/>
    <property type="match status" value="1"/>
</dbReference>
<gene>
    <name evidence="3" type="ORF">IU459_26275</name>
</gene>
<dbReference type="GO" id="GO:0016874">
    <property type="term" value="F:ligase activity"/>
    <property type="evidence" value="ECO:0007669"/>
    <property type="project" value="UniProtKB-KW"/>
</dbReference>
<evidence type="ECO:0000259" key="2">
    <source>
        <dbReference type="Pfam" id="PF13193"/>
    </source>
</evidence>
<protein>
    <submittedName>
        <fullName evidence="3">Long-chain fatty acid--CoA ligase</fullName>
    </submittedName>
</protein>
<sequence>MPSTMQDEPLSLATLLRYATTVHADATVRTWTGTDCRVMTYRELGNQAARLAHALTALGVRPGDRVGTFMWNNNEHLVAYCAVPAMGAVLHTINIRLFPDQIAYVADHAEDTVVIVDGTLAAAFAEVLPKLSTVRHVIVANGSAAEFIAPDSVEVHDLDALTADCPGNFDYPVLDERSAAAMCYTSGTTGQPKGVVYSHRSNWLHSMHACTADGMGISSADRLLAIVPMFHANAWGLPYAALMAGASLIMPDRFLQPAPLLELLEAERPTFAAAVPTVWNGVLAALEGSTRDFGYLRSVVVGGSAVPAQLMRAFEDRHNVRIIQAWGMTETSPLGCVAWPPSGTDGEAAFAYRISQGRFPASVQARLVGDDGAALPHDGKAIGELEVRGPWITGSYYSPDTTAVGVDSFDDGWLRTGDVGIITPDGYLTLVDRAKDIIKSGGEWISSVDLENTLMAHPDIAEAAVFGVPDEKWDERPVVAAALRAGATTDAEDLRSFLADRVAKWQVPERWTFLPEVPKTSVGKFDKKTLRARYAAGEYDIILSWGQQLRSH</sequence>
<dbReference type="InterPro" id="IPR025110">
    <property type="entry name" value="AMP-bd_C"/>
</dbReference>
<dbReference type="RefSeq" id="WP_195132268.1">
    <property type="nucleotide sequence ID" value="NZ_JADLQX010000022.1"/>
</dbReference>
<dbReference type="CDD" id="cd12119">
    <property type="entry name" value="ttLC_FACS_AlkK_like"/>
    <property type="match status" value="1"/>
</dbReference>
<dbReference type="PROSITE" id="PS00455">
    <property type="entry name" value="AMP_BINDING"/>
    <property type="match status" value="1"/>
</dbReference>
<comment type="caution">
    <text evidence="3">The sequence shown here is derived from an EMBL/GenBank/DDBJ whole genome shotgun (WGS) entry which is preliminary data.</text>
</comment>
<reference evidence="3 4" key="1">
    <citation type="submission" date="2020-10" db="EMBL/GenBank/DDBJ databases">
        <title>Identification of Nocardia species via Next-generation sequencing and recognition of intraspecies genetic diversity.</title>
        <authorList>
            <person name="Li P."/>
            <person name="Li P."/>
            <person name="Lu B."/>
        </authorList>
    </citation>
    <scope>NUCLEOTIDE SEQUENCE [LARGE SCALE GENOMIC DNA]</scope>
    <source>
        <strain evidence="3 4">BJ06-0157</strain>
    </source>
</reference>
<dbReference type="Pfam" id="PF00501">
    <property type="entry name" value="AMP-binding"/>
    <property type="match status" value="1"/>
</dbReference>
<proteinExistence type="predicted"/>
<dbReference type="InterPro" id="IPR000873">
    <property type="entry name" value="AMP-dep_synth/lig_dom"/>
</dbReference>
<dbReference type="SUPFAM" id="SSF56801">
    <property type="entry name" value="Acetyl-CoA synthetase-like"/>
    <property type="match status" value="1"/>
</dbReference>
<feature type="domain" description="AMP-binding enzyme C-terminal" evidence="2">
    <location>
        <begin position="450"/>
        <end position="524"/>
    </location>
</feature>
<dbReference type="Pfam" id="PF13193">
    <property type="entry name" value="AMP-binding_C"/>
    <property type="match status" value="1"/>
</dbReference>
<evidence type="ECO:0000313" key="3">
    <source>
        <dbReference type="EMBL" id="MBF6301025.1"/>
    </source>
</evidence>
<organism evidence="3 4">
    <name type="scientific">Nocardia amamiensis</name>
    <dbReference type="NCBI Taxonomy" id="404578"/>
    <lineage>
        <taxon>Bacteria</taxon>
        <taxon>Bacillati</taxon>
        <taxon>Actinomycetota</taxon>
        <taxon>Actinomycetes</taxon>
        <taxon>Mycobacteriales</taxon>
        <taxon>Nocardiaceae</taxon>
        <taxon>Nocardia</taxon>
    </lineage>
</organism>